<keyword evidence="5" id="KW-0406">Ion transport</keyword>
<evidence type="ECO:0000256" key="2">
    <source>
        <dbReference type="ARBA" id="ARBA00022448"/>
    </source>
</evidence>
<evidence type="ECO:0000256" key="8">
    <source>
        <dbReference type="ARBA" id="ARBA00023303"/>
    </source>
</evidence>
<evidence type="ECO:0000256" key="5">
    <source>
        <dbReference type="ARBA" id="ARBA00023065"/>
    </source>
</evidence>
<evidence type="ECO:0000256" key="1">
    <source>
        <dbReference type="ARBA" id="ARBA00004141"/>
    </source>
</evidence>
<feature type="transmembrane region" description="Helical" evidence="9">
    <location>
        <begin position="24"/>
        <end position="47"/>
    </location>
</feature>
<dbReference type="OrthoDB" id="5973433at2759"/>
<name>A0A3M7PB40_BRAPC</name>
<keyword evidence="11" id="KW-1185">Reference proteome</keyword>
<evidence type="ECO:0000313" key="11">
    <source>
        <dbReference type="Proteomes" id="UP000276133"/>
    </source>
</evidence>
<evidence type="ECO:0000256" key="7">
    <source>
        <dbReference type="ARBA" id="ARBA00023180"/>
    </source>
</evidence>
<dbReference type="GO" id="GO:0005513">
    <property type="term" value="P:detection of calcium ion"/>
    <property type="evidence" value="ECO:0007669"/>
    <property type="project" value="TreeGrafter"/>
</dbReference>
<evidence type="ECO:0000256" key="4">
    <source>
        <dbReference type="ARBA" id="ARBA00022989"/>
    </source>
</evidence>
<dbReference type="GO" id="GO:0015459">
    <property type="term" value="F:potassium channel regulator activity"/>
    <property type="evidence" value="ECO:0007669"/>
    <property type="project" value="TreeGrafter"/>
</dbReference>
<keyword evidence="8 10" id="KW-0407">Ion channel</keyword>
<dbReference type="InterPro" id="IPR003930">
    <property type="entry name" value="K_chnl_Ca-activ_BK_bsu"/>
</dbReference>
<accession>A0A3M7PB40</accession>
<gene>
    <name evidence="10" type="ORF">BpHYR1_004394</name>
</gene>
<keyword evidence="4 9" id="KW-1133">Transmembrane helix</keyword>
<dbReference type="PANTHER" id="PTHR10258">
    <property type="entry name" value="CALCIUM-ACTIVATED POTASSIUM CHANNEL SUBUNIT BETA"/>
    <property type="match status" value="1"/>
</dbReference>
<reference evidence="10 11" key="1">
    <citation type="journal article" date="2018" name="Sci. Rep.">
        <title>Genomic signatures of local adaptation to the degree of environmental predictability in rotifers.</title>
        <authorList>
            <person name="Franch-Gras L."/>
            <person name="Hahn C."/>
            <person name="Garcia-Roger E.M."/>
            <person name="Carmona M.J."/>
            <person name="Serra M."/>
            <person name="Gomez A."/>
        </authorList>
    </citation>
    <scope>NUCLEOTIDE SEQUENCE [LARGE SCALE GENOMIC DNA]</scope>
    <source>
        <strain evidence="10">HYR1</strain>
    </source>
</reference>
<comment type="subcellular location">
    <subcellularLocation>
        <location evidence="1">Membrane</location>
        <topology evidence="1">Multi-pass membrane protein</topology>
    </subcellularLocation>
</comment>
<protein>
    <submittedName>
        <fullName evidence="10">Calcium-activated potassium channel subunit beta-3 isoform X1</fullName>
    </submittedName>
</protein>
<dbReference type="AlphaFoldDB" id="A0A3M7PB40"/>
<dbReference type="PANTHER" id="PTHR10258:SF8">
    <property type="entry name" value="CALCIUM-ACTIVATED POTASSIUM CHANNEL BK ALPHA SUBUNIT DOMAIN-CONTAINING PROTEIN"/>
    <property type="match status" value="1"/>
</dbReference>
<dbReference type="Pfam" id="PF03185">
    <property type="entry name" value="CaKB"/>
    <property type="match status" value="1"/>
</dbReference>
<keyword evidence="6 9" id="KW-0472">Membrane</keyword>
<evidence type="ECO:0000256" key="6">
    <source>
        <dbReference type="ARBA" id="ARBA00023136"/>
    </source>
</evidence>
<evidence type="ECO:0000256" key="9">
    <source>
        <dbReference type="SAM" id="Phobius"/>
    </source>
</evidence>
<keyword evidence="7" id="KW-0325">Glycoprotein</keyword>
<dbReference type="Proteomes" id="UP000276133">
    <property type="component" value="Unassembled WGS sequence"/>
</dbReference>
<evidence type="ECO:0000256" key="3">
    <source>
        <dbReference type="ARBA" id="ARBA00022692"/>
    </source>
</evidence>
<dbReference type="EMBL" id="REGN01012320">
    <property type="protein sequence ID" value="RMZ95934.1"/>
    <property type="molecule type" value="Genomic_DNA"/>
</dbReference>
<keyword evidence="3 9" id="KW-0812">Transmembrane</keyword>
<keyword evidence="2" id="KW-0813">Transport</keyword>
<sequence length="223" mass="25577">MKIKLCTSVVGSKTNIIKKVENHFGLNITFIILGGIALCIISFSLFMTLNFTVIQSYHDETNFKKTTCTVREVDTQQMNNKEDWYKCPWKCTINHTPEGLKTVCELSEFPCLRIVVDVSTKNGLKSAILHESPDKYQKYPDCSTYYCDMDSVVNEKDVNRFRRKYGNIGDTFSCYFNVDSLESDYYYDDGQEHALLRLTYSTASYVNSLLWPSLCGLAGIIFE</sequence>
<proteinExistence type="predicted"/>
<dbReference type="GO" id="GO:0015269">
    <property type="term" value="F:calcium-activated potassium channel activity"/>
    <property type="evidence" value="ECO:0007669"/>
    <property type="project" value="InterPro"/>
</dbReference>
<dbReference type="GO" id="GO:0008076">
    <property type="term" value="C:voltage-gated potassium channel complex"/>
    <property type="evidence" value="ECO:0007669"/>
    <property type="project" value="TreeGrafter"/>
</dbReference>
<evidence type="ECO:0000313" key="10">
    <source>
        <dbReference type="EMBL" id="RMZ95934.1"/>
    </source>
</evidence>
<comment type="caution">
    <text evidence="10">The sequence shown here is derived from an EMBL/GenBank/DDBJ whole genome shotgun (WGS) entry which is preliminary data.</text>
</comment>
<organism evidence="10 11">
    <name type="scientific">Brachionus plicatilis</name>
    <name type="common">Marine rotifer</name>
    <name type="synonym">Brachionus muelleri</name>
    <dbReference type="NCBI Taxonomy" id="10195"/>
    <lineage>
        <taxon>Eukaryota</taxon>
        <taxon>Metazoa</taxon>
        <taxon>Spiralia</taxon>
        <taxon>Gnathifera</taxon>
        <taxon>Rotifera</taxon>
        <taxon>Eurotatoria</taxon>
        <taxon>Monogononta</taxon>
        <taxon>Pseudotrocha</taxon>
        <taxon>Ploima</taxon>
        <taxon>Brachionidae</taxon>
        <taxon>Brachionus</taxon>
    </lineage>
</organism>